<dbReference type="GO" id="GO:0042910">
    <property type="term" value="F:xenobiotic transmembrane transporter activity"/>
    <property type="evidence" value="ECO:0007669"/>
    <property type="project" value="InterPro"/>
</dbReference>
<feature type="transmembrane region" description="Helical" evidence="10">
    <location>
        <begin position="113"/>
        <end position="136"/>
    </location>
</feature>
<feature type="transmembrane region" description="Helical" evidence="10">
    <location>
        <begin position="179"/>
        <end position="205"/>
    </location>
</feature>
<dbReference type="InterPro" id="IPR048279">
    <property type="entry name" value="MdtK-like"/>
</dbReference>
<keyword evidence="4" id="KW-1003">Cell membrane</keyword>
<keyword evidence="7" id="KW-0406">Ion transport</keyword>
<dbReference type="GO" id="GO:0015297">
    <property type="term" value="F:antiporter activity"/>
    <property type="evidence" value="ECO:0007669"/>
    <property type="project" value="UniProtKB-KW"/>
</dbReference>
<evidence type="ECO:0000256" key="6">
    <source>
        <dbReference type="ARBA" id="ARBA00022989"/>
    </source>
</evidence>
<organism evidence="11 12">
    <name type="scientific">Rubinisphaera italica</name>
    <dbReference type="NCBI Taxonomy" id="2527969"/>
    <lineage>
        <taxon>Bacteria</taxon>
        <taxon>Pseudomonadati</taxon>
        <taxon>Planctomycetota</taxon>
        <taxon>Planctomycetia</taxon>
        <taxon>Planctomycetales</taxon>
        <taxon>Planctomycetaceae</taxon>
        <taxon>Rubinisphaera</taxon>
    </lineage>
</organism>
<evidence type="ECO:0000256" key="4">
    <source>
        <dbReference type="ARBA" id="ARBA00022475"/>
    </source>
</evidence>
<evidence type="ECO:0000256" key="2">
    <source>
        <dbReference type="ARBA" id="ARBA00022448"/>
    </source>
</evidence>
<evidence type="ECO:0000256" key="5">
    <source>
        <dbReference type="ARBA" id="ARBA00022692"/>
    </source>
</evidence>
<keyword evidence="5 10" id="KW-0812">Transmembrane</keyword>
<keyword evidence="3" id="KW-0050">Antiport</keyword>
<evidence type="ECO:0000256" key="9">
    <source>
        <dbReference type="ARBA" id="ARBA00031636"/>
    </source>
</evidence>
<dbReference type="GO" id="GO:0006811">
    <property type="term" value="P:monoatomic ion transport"/>
    <property type="evidence" value="ECO:0007669"/>
    <property type="project" value="UniProtKB-KW"/>
</dbReference>
<evidence type="ECO:0000313" key="11">
    <source>
        <dbReference type="EMBL" id="TWT63355.1"/>
    </source>
</evidence>
<dbReference type="NCBIfam" id="TIGR00797">
    <property type="entry name" value="matE"/>
    <property type="match status" value="1"/>
</dbReference>
<evidence type="ECO:0000256" key="1">
    <source>
        <dbReference type="ARBA" id="ARBA00004651"/>
    </source>
</evidence>
<dbReference type="PIRSF" id="PIRSF006603">
    <property type="entry name" value="DinF"/>
    <property type="match status" value="1"/>
</dbReference>
<keyword evidence="8 10" id="KW-0472">Membrane</keyword>
<feature type="transmembrane region" description="Helical" evidence="10">
    <location>
        <begin position="301"/>
        <end position="319"/>
    </location>
</feature>
<evidence type="ECO:0000256" key="7">
    <source>
        <dbReference type="ARBA" id="ARBA00023065"/>
    </source>
</evidence>
<feature type="transmembrane region" description="Helical" evidence="10">
    <location>
        <begin position="340"/>
        <end position="360"/>
    </location>
</feature>
<dbReference type="GO" id="GO:0005886">
    <property type="term" value="C:plasma membrane"/>
    <property type="evidence" value="ECO:0007669"/>
    <property type="project" value="UniProtKB-SubCell"/>
</dbReference>
<name>A0A5C5XMN1_9PLAN</name>
<proteinExistence type="predicted"/>
<feature type="transmembrane region" description="Helical" evidence="10">
    <location>
        <begin position="32"/>
        <end position="52"/>
    </location>
</feature>
<feature type="transmembrane region" description="Helical" evidence="10">
    <location>
        <begin position="413"/>
        <end position="434"/>
    </location>
</feature>
<keyword evidence="2" id="KW-0813">Transport</keyword>
<feature type="transmembrane region" description="Helical" evidence="10">
    <location>
        <begin position="257"/>
        <end position="281"/>
    </location>
</feature>
<dbReference type="InterPro" id="IPR050222">
    <property type="entry name" value="MATE_MdtK"/>
</dbReference>
<reference evidence="11 12" key="1">
    <citation type="submission" date="2019-02" db="EMBL/GenBank/DDBJ databases">
        <title>Deep-cultivation of Planctomycetes and their phenomic and genomic characterization uncovers novel biology.</title>
        <authorList>
            <person name="Wiegand S."/>
            <person name="Jogler M."/>
            <person name="Boedeker C."/>
            <person name="Pinto D."/>
            <person name="Vollmers J."/>
            <person name="Rivas-Marin E."/>
            <person name="Kohn T."/>
            <person name="Peeters S.H."/>
            <person name="Heuer A."/>
            <person name="Rast P."/>
            <person name="Oberbeckmann S."/>
            <person name="Bunk B."/>
            <person name="Jeske O."/>
            <person name="Meyerdierks A."/>
            <person name="Storesund J.E."/>
            <person name="Kallscheuer N."/>
            <person name="Luecker S."/>
            <person name="Lage O.M."/>
            <person name="Pohl T."/>
            <person name="Merkel B.J."/>
            <person name="Hornburger P."/>
            <person name="Mueller R.-W."/>
            <person name="Bruemmer F."/>
            <person name="Labrenz M."/>
            <person name="Spormann A.M."/>
            <person name="Op Den Camp H."/>
            <person name="Overmann J."/>
            <person name="Amann R."/>
            <person name="Jetten M.S.M."/>
            <person name="Mascher T."/>
            <person name="Medema M.H."/>
            <person name="Devos D.P."/>
            <person name="Kaster A.-K."/>
            <person name="Ovreas L."/>
            <person name="Rohde M."/>
            <person name="Galperin M.Y."/>
            <person name="Jogler C."/>
        </authorList>
    </citation>
    <scope>NUCLEOTIDE SEQUENCE [LARGE SCALE GENOMIC DNA]</scope>
    <source>
        <strain evidence="11 12">Pan54</strain>
    </source>
</reference>
<dbReference type="PANTHER" id="PTHR43298:SF2">
    <property type="entry name" value="FMN_FAD EXPORTER YEEO-RELATED"/>
    <property type="match status" value="1"/>
</dbReference>
<dbReference type="PANTHER" id="PTHR43298">
    <property type="entry name" value="MULTIDRUG RESISTANCE PROTEIN NORM-RELATED"/>
    <property type="match status" value="1"/>
</dbReference>
<feature type="transmembrane region" description="Helical" evidence="10">
    <location>
        <begin position="72"/>
        <end position="93"/>
    </location>
</feature>
<feature type="transmembrane region" description="Helical" evidence="10">
    <location>
        <begin position="148"/>
        <end position="167"/>
    </location>
</feature>
<sequence>MWYKLNTQLLKTVLMSSSTPVTRARPGSAQELLLIALPLMISFGSQSVMSFIDRIFLTWYSSSALAATMPASMLNWSIVSFAMGVASYTGTFISQYEGAGRKDRVARVVWQSIWLCLSLGSLLALFTLAAPLIFALAGHPADVQRDEVTYFSMLCGGAPAALLMTSLSSFFSGRGQTAVVMWVNLTAVLINLVFGYLLIFGFAFIPPLGIWGAGLATVISNCLACLLFVGLMIREVSRKQYPMRSEFGIDFELCQRMLYYGLAMGLQIFVDIFGFTIFLLFVGKMGTTALAATNLAFNLNSLAFIPMLGLGTAVMTLVGRRIGEKNPALAETTVRHALQLGCTYMGLWCVAYVLIPRLLITPFRAYAAGDEFAEIEETAVILMRFIAIYGLFDVLAIVYGYALRGAGDALYPFLFFTLSSIFCLIIPSAVIWYLWGGNLIGTWSVVTFYIFIVGIGMWWRYRGGKWKSMSVIEKEVLI</sequence>
<dbReference type="OrthoDB" id="9805232at2"/>
<feature type="transmembrane region" description="Helical" evidence="10">
    <location>
        <begin position="211"/>
        <end position="236"/>
    </location>
</feature>
<comment type="caution">
    <text evidence="11">The sequence shown here is derived from an EMBL/GenBank/DDBJ whole genome shotgun (WGS) entry which is preliminary data.</text>
</comment>
<dbReference type="CDD" id="cd13133">
    <property type="entry name" value="MATE_like_7"/>
    <property type="match status" value="1"/>
</dbReference>
<evidence type="ECO:0000256" key="10">
    <source>
        <dbReference type="SAM" id="Phobius"/>
    </source>
</evidence>
<evidence type="ECO:0000313" key="12">
    <source>
        <dbReference type="Proteomes" id="UP000316095"/>
    </source>
</evidence>
<dbReference type="EMBL" id="SJPG01000001">
    <property type="protein sequence ID" value="TWT63355.1"/>
    <property type="molecule type" value="Genomic_DNA"/>
</dbReference>
<feature type="transmembrane region" description="Helical" evidence="10">
    <location>
        <begin position="440"/>
        <end position="459"/>
    </location>
</feature>
<evidence type="ECO:0000256" key="3">
    <source>
        <dbReference type="ARBA" id="ARBA00022449"/>
    </source>
</evidence>
<comment type="subcellular location">
    <subcellularLocation>
        <location evidence="1">Cell membrane</location>
        <topology evidence="1">Multi-pass membrane protein</topology>
    </subcellularLocation>
</comment>
<dbReference type="Proteomes" id="UP000316095">
    <property type="component" value="Unassembled WGS sequence"/>
</dbReference>
<dbReference type="InterPro" id="IPR002528">
    <property type="entry name" value="MATE_fam"/>
</dbReference>
<protein>
    <recommendedName>
        <fullName evidence="9">Multidrug-efflux transporter</fullName>
    </recommendedName>
</protein>
<keyword evidence="12" id="KW-1185">Reference proteome</keyword>
<accession>A0A5C5XMN1</accession>
<keyword evidence="6 10" id="KW-1133">Transmembrane helix</keyword>
<dbReference type="AlphaFoldDB" id="A0A5C5XMN1"/>
<evidence type="ECO:0000256" key="8">
    <source>
        <dbReference type="ARBA" id="ARBA00023136"/>
    </source>
</evidence>
<dbReference type="Pfam" id="PF01554">
    <property type="entry name" value="MatE"/>
    <property type="match status" value="2"/>
</dbReference>
<gene>
    <name evidence="11" type="primary">mdtK</name>
    <name evidence="11" type="ORF">Pan54_41080</name>
</gene>
<feature type="transmembrane region" description="Helical" evidence="10">
    <location>
        <begin position="380"/>
        <end position="401"/>
    </location>
</feature>